<organism evidence="2 3">
    <name type="scientific">Staurois parvus</name>
    <dbReference type="NCBI Taxonomy" id="386267"/>
    <lineage>
        <taxon>Eukaryota</taxon>
        <taxon>Metazoa</taxon>
        <taxon>Chordata</taxon>
        <taxon>Craniata</taxon>
        <taxon>Vertebrata</taxon>
        <taxon>Euteleostomi</taxon>
        <taxon>Amphibia</taxon>
        <taxon>Batrachia</taxon>
        <taxon>Anura</taxon>
        <taxon>Neobatrachia</taxon>
        <taxon>Ranoidea</taxon>
        <taxon>Ranidae</taxon>
        <taxon>Staurois</taxon>
    </lineage>
</organism>
<keyword evidence="3" id="KW-1185">Reference proteome</keyword>
<evidence type="ECO:0000313" key="2">
    <source>
        <dbReference type="EMBL" id="CAI9593161.1"/>
    </source>
</evidence>
<reference evidence="2" key="1">
    <citation type="submission" date="2023-05" db="EMBL/GenBank/DDBJ databases">
        <authorList>
            <person name="Stuckert A."/>
        </authorList>
    </citation>
    <scope>NUCLEOTIDE SEQUENCE</scope>
</reference>
<proteinExistence type="predicted"/>
<evidence type="ECO:0000313" key="3">
    <source>
        <dbReference type="Proteomes" id="UP001162483"/>
    </source>
</evidence>
<evidence type="ECO:0000256" key="1">
    <source>
        <dbReference type="SAM" id="MobiDB-lite"/>
    </source>
</evidence>
<sequence length="172" mass="19091">MYQQTPGDFSVLHSPEQPTQRDPGYIYVPSEHQRMFSPHLSAIAPKTPESGTNPYEQLEGLHGYVPYESTNVPVAESEMPAPYPQHTNYAYASNMSYTGGTPGNISFPKANFGYTGNHSLDSYIPDKLVNLTISNSRAIQIGNSNYMSVEEPLAINRHGTEHFYLQTISTCV</sequence>
<feature type="region of interest" description="Disordered" evidence="1">
    <location>
        <begin position="1"/>
        <end position="21"/>
    </location>
</feature>
<dbReference type="InterPro" id="IPR025735">
    <property type="entry name" value="RHIM"/>
</dbReference>
<name>A0ABN9FC53_9NEOB</name>
<dbReference type="EMBL" id="CATNWA010016492">
    <property type="protein sequence ID" value="CAI9593161.1"/>
    <property type="molecule type" value="Genomic_DNA"/>
</dbReference>
<dbReference type="Pfam" id="PF12721">
    <property type="entry name" value="RHIM"/>
    <property type="match status" value="1"/>
</dbReference>
<dbReference type="Proteomes" id="UP001162483">
    <property type="component" value="Unassembled WGS sequence"/>
</dbReference>
<protein>
    <submittedName>
        <fullName evidence="2">Uncharacterized protein</fullName>
    </submittedName>
</protein>
<accession>A0ABN9FC53</accession>
<gene>
    <name evidence="2" type="ORF">SPARVUS_LOCUS11500884</name>
</gene>
<comment type="caution">
    <text evidence="2">The sequence shown here is derived from an EMBL/GenBank/DDBJ whole genome shotgun (WGS) entry which is preliminary data.</text>
</comment>